<keyword evidence="2 3" id="KW-0975">Bacterial flagellum</keyword>
<keyword evidence="6" id="KW-0966">Cell projection</keyword>
<comment type="function">
    <text evidence="3">Flagellin is the subunit protein which polymerizes to form the filaments of bacterial flagella.</text>
</comment>
<evidence type="ECO:0000256" key="3">
    <source>
        <dbReference type="RuleBase" id="RU362073"/>
    </source>
</evidence>
<comment type="subcellular location">
    <subcellularLocation>
        <location evidence="3">Secreted</location>
    </subcellularLocation>
    <subcellularLocation>
        <location evidence="3">Bacterial flagellum</location>
    </subcellularLocation>
</comment>
<keyword evidence="7" id="KW-1185">Reference proteome</keyword>
<proteinExistence type="inferred from homology"/>
<dbReference type="PANTHER" id="PTHR42792:SF1">
    <property type="entry name" value="FLAGELLAR HOOK-ASSOCIATED PROTEIN 3"/>
    <property type="match status" value="1"/>
</dbReference>
<dbReference type="SUPFAM" id="SSF64518">
    <property type="entry name" value="Phase 1 flagellin"/>
    <property type="match status" value="1"/>
</dbReference>
<evidence type="ECO:0000313" key="6">
    <source>
        <dbReference type="EMBL" id="MBB6013608.1"/>
    </source>
</evidence>
<dbReference type="AlphaFoldDB" id="A0A7W9VW15"/>
<dbReference type="EMBL" id="JACHEU010000002">
    <property type="protein sequence ID" value="MBB6013608.1"/>
    <property type="molecule type" value="Genomic_DNA"/>
</dbReference>
<accession>A0A7W9VW15</accession>
<dbReference type="InterPro" id="IPR046358">
    <property type="entry name" value="Flagellin_C"/>
</dbReference>
<dbReference type="RefSeq" id="WP_183831799.1">
    <property type="nucleotide sequence ID" value="NZ_JACHEU010000002.1"/>
</dbReference>
<dbReference type="PANTHER" id="PTHR42792">
    <property type="entry name" value="FLAGELLIN"/>
    <property type="match status" value="1"/>
</dbReference>
<dbReference type="Pfam" id="PF00700">
    <property type="entry name" value="Flagellin_C"/>
    <property type="match status" value="1"/>
</dbReference>
<feature type="domain" description="Flagellin N-terminal" evidence="4">
    <location>
        <begin position="6"/>
        <end position="140"/>
    </location>
</feature>
<protein>
    <recommendedName>
        <fullName evidence="3">Flagellin</fullName>
    </recommendedName>
</protein>
<evidence type="ECO:0000313" key="7">
    <source>
        <dbReference type="Proteomes" id="UP000533306"/>
    </source>
</evidence>
<dbReference type="GO" id="GO:0009288">
    <property type="term" value="C:bacterial-type flagellum"/>
    <property type="evidence" value="ECO:0007669"/>
    <property type="project" value="UniProtKB-SubCell"/>
</dbReference>
<name>A0A7W9VW15_9HYPH</name>
<keyword evidence="6" id="KW-0282">Flagellum</keyword>
<dbReference type="NCBIfam" id="NF004669">
    <property type="entry name" value="PRK06008.1"/>
    <property type="match status" value="1"/>
</dbReference>
<comment type="caution">
    <text evidence="6">The sequence shown here is derived from an EMBL/GenBank/DDBJ whole genome shotgun (WGS) entry which is preliminary data.</text>
</comment>
<gene>
    <name evidence="6" type="ORF">HNR59_002997</name>
</gene>
<evidence type="ECO:0000256" key="2">
    <source>
        <dbReference type="ARBA" id="ARBA00023143"/>
    </source>
</evidence>
<dbReference type="Proteomes" id="UP000533306">
    <property type="component" value="Unassembled WGS sequence"/>
</dbReference>
<evidence type="ECO:0000259" key="5">
    <source>
        <dbReference type="Pfam" id="PF00700"/>
    </source>
</evidence>
<dbReference type="Pfam" id="PF00669">
    <property type="entry name" value="Flagellin_N"/>
    <property type="match status" value="1"/>
</dbReference>
<keyword evidence="6" id="KW-0969">Cilium</keyword>
<evidence type="ECO:0000256" key="1">
    <source>
        <dbReference type="ARBA" id="ARBA00005709"/>
    </source>
</evidence>
<dbReference type="Gene3D" id="1.20.1330.10">
    <property type="entry name" value="f41 fragment of flagellin, N-terminal domain"/>
    <property type="match status" value="1"/>
</dbReference>
<dbReference type="InterPro" id="IPR001492">
    <property type="entry name" value="Flagellin"/>
</dbReference>
<reference evidence="6 7" key="1">
    <citation type="submission" date="2020-08" db="EMBL/GenBank/DDBJ databases">
        <title>Genomic Encyclopedia of Type Strains, Phase IV (KMG-IV): sequencing the most valuable type-strain genomes for metagenomic binning, comparative biology and taxonomic classification.</title>
        <authorList>
            <person name="Goeker M."/>
        </authorList>
    </citation>
    <scope>NUCLEOTIDE SEQUENCE [LARGE SCALE GENOMIC DNA]</scope>
    <source>
        <strain evidence="6 7">DSM 11099</strain>
    </source>
</reference>
<organism evidence="6 7">
    <name type="scientific">Aquamicrobium lusatiense</name>
    <dbReference type="NCBI Taxonomy" id="89772"/>
    <lineage>
        <taxon>Bacteria</taxon>
        <taxon>Pseudomonadati</taxon>
        <taxon>Pseudomonadota</taxon>
        <taxon>Alphaproteobacteria</taxon>
        <taxon>Hyphomicrobiales</taxon>
        <taxon>Phyllobacteriaceae</taxon>
        <taxon>Aquamicrobium</taxon>
    </lineage>
</organism>
<feature type="domain" description="Flagellin C-terminal" evidence="5">
    <location>
        <begin position="268"/>
        <end position="348"/>
    </location>
</feature>
<comment type="similarity">
    <text evidence="1 3">Belongs to the bacterial flagellin family.</text>
</comment>
<keyword evidence="3" id="KW-0964">Secreted</keyword>
<sequence>MKAVSVSSAAISNAMRYSQTRMQVDLVKAQKEMDTGKVADTGLALGARSAQAVNFHRDLDRLNALVDSNALVSARLKSTQDSLGQIVSATQNLVNVLTVAVAGDASDSVTSKSGSTTLQSLSTLLNASMNGEYLFAGTNTDVRPLDDYTSSSSPAKAAFDAAFLSHFGFTKDDPAAAGISAADIETFMTSVVEPQFMGAGWEANWSSATDQAIVSRIALNETTQTSVSANNEGLRKVAMAATLAFEAFSGNLSQEAKMAVATRAQALAGEAIADLGQLQSQTGIIQNRVSDASTRINTQIDLFEKHIIALEGVDPYEAANRVNDLMSHIQTSFALTARINQLSLLNYLT</sequence>
<dbReference type="GO" id="GO:0005198">
    <property type="term" value="F:structural molecule activity"/>
    <property type="evidence" value="ECO:0007669"/>
    <property type="project" value="UniProtKB-UniRule"/>
</dbReference>
<evidence type="ECO:0000259" key="4">
    <source>
        <dbReference type="Pfam" id="PF00669"/>
    </source>
</evidence>
<dbReference type="InterPro" id="IPR001029">
    <property type="entry name" value="Flagellin_N"/>
</dbReference>
<dbReference type="GO" id="GO:0005576">
    <property type="term" value="C:extracellular region"/>
    <property type="evidence" value="ECO:0007669"/>
    <property type="project" value="UniProtKB-SubCell"/>
</dbReference>